<name>A0A6N7QQ84_9GAMM</name>
<proteinExistence type="predicted"/>
<dbReference type="SUPFAM" id="SSF51126">
    <property type="entry name" value="Pectin lyase-like"/>
    <property type="match status" value="1"/>
</dbReference>
<evidence type="ECO:0000313" key="3">
    <source>
        <dbReference type="EMBL" id="MRH78172.1"/>
    </source>
</evidence>
<keyword evidence="1" id="KW-0732">Signal</keyword>
<dbReference type="InterPro" id="IPR011050">
    <property type="entry name" value="Pectin_lyase_fold/virulence"/>
</dbReference>
<dbReference type="InterPro" id="IPR005546">
    <property type="entry name" value="Autotransporte_beta"/>
</dbReference>
<dbReference type="SUPFAM" id="SSF103515">
    <property type="entry name" value="Autotransporter"/>
    <property type="match status" value="1"/>
</dbReference>
<dbReference type="CDD" id="cd01344">
    <property type="entry name" value="PL2_Passenger_AT"/>
    <property type="match status" value="1"/>
</dbReference>
<sequence>MNYFLGKSTQAAIIGFLWLVAPIAAQSAGEDAVLTENGLSVDGGALTPTDANFDITQTTDDDTLTITDGVAGDVNQGDGIDDFQMTGGEIQSLDQGGSFDTFTMTGGRIVGTFNAGDEGTLSGGRIGTVALRAGDNLFTMTDGTIDNNLSAGFGDDTITITGGTIGGFVSLSSGEDVLRISGGTIGGEVRGGQDNDILIFENHRVQRISRFLEWERIELRRGSRLELDGNLTLGDSGTRGGTLEIDATSQVVAMPGTASSRIQSVSGSRANVINRGRIDLTGSGPGNTLTITGNYTGINGSLVINTVLGGDDSATDRLVVENGQIGGTTTLIVNNQGGTGGATQGDGILVVEAAGSATSQAGAFQLSEVLEVGAYEYRLYKGGATAGSEESWYLRTSRLELVQEETVDDTGAVLTPAVFEAVPILRASVPLKAKIPAVSRDLVKITYGTFHDRRGGLGELGQSDQHQVWARLRTKDWDRSWSGTGQPAFDGTIYAANIGRDWSVTHNSDGGNHRWGTLLGLGHVEGDASGLIGGIANQPAGSLDMNLGSVGVYTTYVTANNTYWDFLLGAQWLEGTAQTVEGETTKPQGIGWVASAEVGHYIELTEHWAITPNLQLMGAGIDWESLNDGLAEINYSYSTAGIARGGAQLAREKGALRPFLRFNVWRSLSGEDVVRYDERDSITTEHGGDRHEFGAGLQWAVSDRLRVVGAVDYIESDDASSSDSIAGNIQIHFDL</sequence>
<gene>
    <name evidence="3" type="ORF">GH984_05575</name>
</gene>
<feature type="domain" description="Autotransporter" evidence="2">
    <location>
        <begin position="461"/>
        <end position="733"/>
    </location>
</feature>
<evidence type="ECO:0000256" key="1">
    <source>
        <dbReference type="SAM" id="SignalP"/>
    </source>
</evidence>
<evidence type="ECO:0000313" key="4">
    <source>
        <dbReference type="Proteomes" id="UP000433788"/>
    </source>
</evidence>
<dbReference type="GO" id="GO:0019867">
    <property type="term" value="C:outer membrane"/>
    <property type="evidence" value="ECO:0007669"/>
    <property type="project" value="InterPro"/>
</dbReference>
<dbReference type="Gene3D" id="2.40.128.130">
    <property type="entry name" value="Autotransporter beta-domain"/>
    <property type="match status" value="1"/>
</dbReference>
<reference evidence="3 4" key="1">
    <citation type="submission" date="2019-11" db="EMBL/GenBank/DDBJ databases">
        <authorList>
            <person name="Zhang X.Y."/>
        </authorList>
    </citation>
    <scope>NUCLEOTIDE SEQUENCE [LARGE SCALE GENOMIC DNA]</scope>
    <source>
        <strain evidence="3 4">C176</strain>
    </source>
</reference>
<keyword evidence="4" id="KW-1185">Reference proteome</keyword>
<organism evidence="3 4">
    <name type="scientific">Spiribacter salilacus</name>
    <dbReference type="NCBI Taxonomy" id="2664894"/>
    <lineage>
        <taxon>Bacteria</taxon>
        <taxon>Pseudomonadati</taxon>
        <taxon>Pseudomonadota</taxon>
        <taxon>Gammaproteobacteria</taxon>
        <taxon>Chromatiales</taxon>
        <taxon>Ectothiorhodospiraceae</taxon>
        <taxon>Spiribacter</taxon>
    </lineage>
</organism>
<dbReference type="InterPro" id="IPR006315">
    <property type="entry name" value="OM_autotransptr_brl_dom"/>
</dbReference>
<protein>
    <submittedName>
        <fullName evidence="3">Autotransporter outer membrane beta-barrel domain-containing protein</fullName>
    </submittedName>
</protein>
<accession>A0A6N7QQ84</accession>
<dbReference type="RefSeq" id="WP_153719242.1">
    <property type="nucleotide sequence ID" value="NZ_WJPP01000003.1"/>
</dbReference>
<comment type="caution">
    <text evidence="3">The sequence shown here is derived from an EMBL/GenBank/DDBJ whole genome shotgun (WGS) entry which is preliminary data.</text>
</comment>
<dbReference type="Gene3D" id="2.160.20.20">
    <property type="match status" value="1"/>
</dbReference>
<dbReference type="Pfam" id="PF03797">
    <property type="entry name" value="Autotransporter"/>
    <property type="match status" value="1"/>
</dbReference>
<dbReference type="NCBIfam" id="TIGR01414">
    <property type="entry name" value="autotrans_barl"/>
    <property type="match status" value="1"/>
</dbReference>
<dbReference type="Pfam" id="PF18883">
    <property type="entry name" value="AC_1"/>
    <property type="match status" value="1"/>
</dbReference>
<dbReference type="InterPro" id="IPR043990">
    <property type="entry name" value="AC_1"/>
</dbReference>
<dbReference type="AlphaFoldDB" id="A0A6N7QQ84"/>
<evidence type="ECO:0000259" key="2">
    <source>
        <dbReference type="PROSITE" id="PS51208"/>
    </source>
</evidence>
<dbReference type="SMART" id="SM00869">
    <property type="entry name" value="Autotransporter"/>
    <property type="match status" value="1"/>
</dbReference>
<feature type="signal peptide" evidence="1">
    <location>
        <begin position="1"/>
        <end position="27"/>
    </location>
</feature>
<dbReference type="PROSITE" id="PS51208">
    <property type="entry name" value="AUTOTRANSPORTER"/>
    <property type="match status" value="1"/>
</dbReference>
<dbReference type="InterPro" id="IPR012332">
    <property type="entry name" value="Autotransporter_pectin_lyase_C"/>
</dbReference>
<dbReference type="Proteomes" id="UP000433788">
    <property type="component" value="Unassembled WGS sequence"/>
</dbReference>
<feature type="chain" id="PRO_5026948374" evidence="1">
    <location>
        <begin position="28"/>
        <end position="735"/>
    </location>
</feature>
<dbReference type="EMBL" id="WJPP01000003">
    <property type="protein sequence ID" value="MRH78172.1"/>
    <property type="molecule type" value="Genomic_DNA"/>
</dbReference>
<dbReference type="InterPro" id="IPR036709">
    <property type="entry name" value="Autotransporte_beta_dom_sf"/>
</dbReference>